<dbReference type="OrthoDB" id="2537at2"/>
<dbReference type="CDD" id="cd01949">
    <property type="entry name" value="GGDEF"/>
    <property type="match status" value="1"/>
</dbReference>
<sequence>MEARYKAILDNLLDGVYSTDLERTITYWNRAAERITGYSAQEVLGRHCHDNILVHVDGEGRNLCLGMCPMAHTMQDGQFRETLVYLKHKDGHRIPVVVRTVPLRDDGGNIIGGVEIFQDASESLTKEERLAILEGLAYVDQLTRVGNRRFLDDTLESILEDLKAHRWPFGVILFDIDRFKSVNDTYGHQLGDRVLQAVASTLSSSIRSFDAVARYGGEEFVVMLRNVDREKLKRDAERLRLLVSATWVTLGDREVNVTVSGGATMARPEDTPESLLDRADSLMYRSKEAGRNRITLG</sequence>
<protein>
    <submittedName>
        <fullName evidence="4">Diguanylate cyclase with PAS/PAC sensor</fullName>
    </submittedName>
</protein>
<dbReference type="GO" id="GO:0006355">
    <property type="term" value="P:regulation of DNA-templated transcription"/>
    <property type="evidence" value="ECO:0007669"/>
    <property type="project" value="InterPro"/>
</dbReference>
<feature type="domain" description="PAC" evidence="2">
    <location>
        <begin position="80"/>
        <end position="132"/>
    </location>
</feature>
<dbReference type="EnsemblBacteria" id="ACZ19808">
    <property type="protein sequence ID" value="ACZ19808"/>
    <property type="gene ID" value="Taci_1587"/>
</dbReference>
<dbReference type="PROSITE" id="PS50113">
    <property type="entry name" value="PAC"/>
    <property type="match status" value="1"/>
</dbReference>
<dbReference type="STRING" id="525903.Taci_1587"/>
<dbReference type="InterPro" id="IPR029787">
    <property type="entry name" value="Nucleotide_cyclase"/>
</dbReference>
<dbReference type="Pfam" id="PF00990">
    <property type="entry name" value="GGDEF"/>
    <property type="match status" value="1"/>
</dbReference>
<evidence type="ECO:0000313" key="5">
    <source>
        <dbReference type="Proteomes" id="UP000002030"/>
    </source>
</evidence>
<gene>
    <name evidence="4" type="ordered locus">Taci_1587</name>
</gene>
<feature type="domain" description="GGDEF" evidence="3">
    <location>
        <begin position="167"/>
        <end position="297"/>
    </location>
</feature>
<evidence type="ECO:0000313" key="4">
    <source>
        <dbReference type="EMBL" id="ACZ19808.1"/>
    </source>
</evidence>
<dbReference type="Gene3D" id="3.30.70.270">
    <property type="match status" value="1"/>
</dbReference>
<organism evidence="4 5">
    <name type="scientific">Thermanaerovibrio acidaminovorans (strain ATCC 49978 / DSM 6589 / Su883)</name>
    <name type="common">Selenomonas acidaminovorans</name>
    <dbReference type="NCBI Taxonomy" id="525903"/>
    <lineage>
        <taxon>Bacteria</taxon>
        <taxon>Thermotogati</taxon>
        <taxon>Synergistota</taxon>
        <taxon>Synergistia</taxon>
        <taxon>Synergistales</taxon>
        <taxon>Synergistaceae</taxon>
        <taxon>Thermanaerovibrio</taxon>
    </lineage>
</organism>
<proteinExistence type="predicted"/>
<dbReference type="SMART" id="SM00091">
    <property type="entry name" value="PAS"/>
    <property type="match status" value="1"/>
</dbReference>
<dbReference type="EMBL" id="CP001818">
    <property type="protein sequence ID" value="ACZ19808.1"/>
    <property type="molecule type" value="Genomic_DNA"/>
</dbReference>
<dbReference type="RefSeq" id="WP_012870317.1">
    <property type="nucleotide sequence ID" value="NC_013522.1"/>
</dbReference>
<dbReference type="CDD" id="cd00130">
    <property type="entry name" value="PAS"/>
    <property type="match status" value="1"/>
</dbReference>
<dbReference type="PANTHER" id="PTHR46663:SF4">
    <property type="entry name" value="DIGUANYLATE CYCLASE DGCT-RELATED"/>
    <property type="match status" value="1"/>
</dbReference>
<dbReference type="PANTHER" id="PTHR46663">
    <property type="entry name" value="DIGUANYLATE CYCLASE DGCT-RELATED"/>
    <property type="match status" value="1"/>
</dbReference>
<dbReference type="InterPro" id="IPR052163">
    <property type="entry name" value="DGC-Regulatory_Protein"/>
</dbReference>
<name>D1B717_THEAS</name>
<dbReference type="Pfam" id="PF00989">
    <property type="entry name" value="PAS"/>
    <property type="match status" value="1"/>
</dbReference>
<keyword evidence="5" id="KW-1185">Reference proteome</keyword>
<dbReference type="InterPro" id="IPR000160">
    <property type="entry name" value="GGDEF_dom"/>
</dbReference>
<dbReference type="PROSITE" id="PS50887">
    <property type="entry name" value="GGDEF"/>
    <property type="match status" value="1"/>
</dbReference>
<dbReference type="KEGG" id="tai:Taci_1587"/>
<dbReference type="eggNOG" id="COG3706">
    <property type="taxonomic scope" value="Bacteria"/>
</dbReference>
<evidence type="ECO:0000259" key="3">
    <source>
        <dbReference type="PROSITE" id="PS50887"/>
    </source>
</evidence>
<dbReference type="SMART" id="SM00267">
    <property type="entry name" value="GGDEF"/>
    <property type="match status" value="1"/>
</dbReference>
<evidence type="ECO:0000259" key="2">
    <source>
        <dbReference type="PROSITE" id="PS50113"/>
    </source>
</evidence>
<dbReference type="AlphaFoldDB" id="D1B717"/>
<dbReference type="PROSITE" id="PS50112">
    <property type="entry name" value="PAS"/>
    <property type="match status" value="1"/>
</dbReference>
<dbReference type="Gene3D" id="3.30.450.20">
    <property type="entry name" value="PAS domain"/>
    <property type="match status" value="1"/>
</dbReference>
<dbReference type="Proteomes" id="UP000002030">
    <property type="component" value="Chromosome"/>
</dbReference>
<dbReference type="SUPFAM" id="SSF55073">
    <property type="entry name" value="Nucleotide cyclase"/>
    <property type="match status" value="1"/>
</dbReference>
<feature type="domain" description="PAS" evidence="1">
    <location>
        <begin position="1"/>
        <end position="46"/>
    </location>
</feature>
<dbReference type="NCBIfam" id="TIGR00229">
    <property type="entry name" value="sensory_box"/>
    <property type="match status" value="1"/>
</dbReference>
<dbReference type="InterPro" id="IPR035965">
    <property type="entry name" value="PAS-like_dom_sf"/>
</dbReference>
<dbReference type="FunFam" id="3.30.70.270:FF:000001">
    <property type="entry name" value="Diguanylate cyclase domain protein"/>
    <property type="match status" value="1"/>
</dbReference>
<reference evidence="4 5" key="1">
    <citation type="journal article" date="2009" name="Stand. Genomic Sci.">
        <title>Complete genome sequence of Thermanaerovibrio acidaminovorans type strain (Su883).</title>
        <authorList>
            <person name="Chovatia M."/>
            <person name="Sikorski J."/>
            <person name="Schroder M."/>
            <person name="Lapidus A."/>
            <person name="Nolan M."/>
            <person name="Tice H."/>
            <person name="Glavina Del Rio T."/>
            <person name="Copeland A."/>
            <person name="Cheng J.F."/>
            <person name="Lucas S."/>
            <person name="Chen F."/>
            <person name="Bruce D."/>
            <person name="Goodwin L."/>
            <person name="Pitluck S."/>
            <person name="Ivanova N."/>
            <person name="Mavromatis K."/>
            <person name="Ovchinnikova G."/>
            <person name="Pati A."/>
            <person name="Chen A."/>
            <person name="Palaniappan K."/>
            <person name="Land M."/>
            <person name="Hauser L."/>
            <person name="Chang Y.J."/>
            <person name="Jeffries C.D."/>
            <person name="Chain P."/>
            <person name="Saunders E."/>
            <person name="Detter J.C."/>
            <person name="Brettin T."/>
            <person name="Rohde M."/>
            <person name="Goker M."/>
            <person name="Spring S."/>
            <person name="Bristow J."/>
            <person name="Markowitz V."/>
            <person name="Hugenholtz P."/>
            <person name="Kyrpides N.C."/>
            <person name="Klenk H.P."/>
            <person name="Eisen J.A."/>
        </authorList>
    </citation>
    <scope>NUCLEOTIDE SEQUENCE [LARGE SCALE GENOMIC DNA]</scope>
    <source>
        <strain evidence="5">ATCC 49978 / DSM 6589 / Su883</strain>
    </source>
</reference>
<dbReference type="HOGENOM" id="CLU_000445_11_4_0"/>
<dbReference type="InterPro" id="IPR013767">
    <property type="entry name" value="PAS_fold"/>
</dbReference>
<dbReference type="SUPFAM" id="SSF55785">
    <property type="entry name" value="PYP-like sensor domain (PAS domain)"/>
    <property type="match status" value="1"/>
</dbReference>
<accession>D1B717</accession>
<dbReference type="InterPro" id="IPR000700">
    <property type="entry name" value="PAS-assoc_C"/>
</dbReference>
<dbReference type="eggNOG" id="COG3829">
    <property type="taxonomic scope" value="Bacteria"/>
</dbReference>
<dbReference type="InterPro" id="IPR000014">
    <property type="entry name" value="PAS"/>
</dbReference>
<dbReference type="NCBIfam" id="TIGR00254">
    <property type="entry name" value="GGDEF"/>
    <property type="match status" value="1"/>
</dbReference>
<dbReference type="InterPro" id="IPR043128">
    <property type="entry name" value="Rev_trsase/Diguanyl_cyclase"/>
</dbReference>
<evidence type="ECO:0000259" key="1">
    <source>
        <dbReference type="PROSITE" id="PS50112"/>
    </source>
</evidence>